<gene>
    <name evidence="2" type="ORF">FRX31_011921</name>
</gene>
<feature type="signal peptide" evidence="1">
    <location>
        <begin position="1"/>
        <end position="21"/>
    </location>
</feature>
<dbReference type="Pfam" id="PF00197">
    <property type="entry name" value="Kunitz_legume"/>
    <property type="match status" value="1"/>
</dbReference>
<dbReference type="OrthoDB" id="1872570at2759"/>
<dbReference type="InterPro" id="IPR011065">
    <property type="entry name" value="Kunitz_inhibitor_STI-like_sf"/>
</dbReference>
<dbReference type="SUPFAM" id="SSF50386">
    <property type="entry name" value="STI-like"/>
    <property type="match status" value="1"/>
</dbReference>
<evidence type="ECO:0000313" key="3">
    <source>
        <dbReference type="Proteomes" id="UP000554482"/>
    </source>
</evidence>
<dbReference type="PROSITE" id="PS00283">
    <property type="entry name" value="SOYBEAN_KUNITZ"/>
    <property type="match status" value="1"/>
</dbReference>
<dbReference type="SMART" id="SM00452">
    <property type="entry name" value="STI"/>
    <property type="match status" value="1"/>
</dbReference>
<dbReference type="PANTHER" id="PTHR33107">
    <property type="entry name" value="KUNITZ TRYPSIN INHIBITOR 2"/>
    <property type="match status" value="1"/>
</dbReference>
<keyword evidence="1" id="KW-0732">Signal</keyword>
<dbReference type="AlphaFoldDB" id="A0A7J6WNJ7"/>
<sequence length="205" mass="22339">MKTSFLLLSFVFVSAINLVLADPAPSAVRDITGKKVQSGIEYYILPVVRGMGGGLTLGSNLNGSCPLDVVQERDEISSGFPAIFTPTNPKKGVIRVSSDLNIKFSAASICVQSTVWTLSNFDDSTQQFFVTTGAVEGNPGRETVSNWFKILKSAEGDVDYTLLFCPSVCDTCKVICRQIGIFIDHNGVRRLALSDKPFRIMFKKV</sequence>
<keyword evidence="3" id="KW-1185">Reference proteome</keyword>
<reference evidence="2 3" key="1">
    <citation type="submission" date="2020-06" db="EMBL/GenBank/DDBJ databases">
        <title>Transcriptomic and genomic resources for Thalictrum thalictroides and T. hernandezii: Facilitating candidate gene discovery in an emerging model plant lineage.</title>
        <authorList>
            <person name="Arias T."/>
            <person name="Riano-Pachon D.M."/>
            <person name="Di Stilio V.S."/>
        </authorList>
    </citation>
    <scope>NUCLEOTIDE SEQUENCE [LARGE SCALE GENOMIC DNA]</scope>
    <source>
        <strain evidence="3">cv. WT478/WT964</strain>
        <tissue evidence="2">Leaves</tissue>
    </source>
</reference>
<organism evidence="2 3">
    <name type="scientific">Thalictrum thalictroides</name>
    <name type="common">Rue-anemone</name>
    <name type="synonym">Anemone thalictroides</name>
    <dbReference type="NCBI Taxonomy" id="46969"/>
    <lineage>
        <taxon>Eukaryota</taxon>
        <taxon>Viridiplantae</taxon>
        <taxon>Streptophyta</taxon>
        <taxon>Embryophyta</taxon>
        <taxon>Tracheophyta</taxon>
        <taxon>Spermatophyta</taxon>
        <taxon>Magnoliopsida</taxon>
        <taxon>Ranunculales</taxon>
        <taxon>Ranunculaceae</taxon>
        <taxon>Thalictroideae</taxon>
        <taxon>Thalictrum</taxon>
    </lineage>
</organism>
<name>A0A7J6WNJ7_THATH</name>
<proteinExistence type="predicted"/>
<comment type="caution">
    <text evidence="2">The sequence shown here is derived from an EMBL/GenBank/DDBJ whole genome shotgun (WGS) entry which is preliminary data.</text>
</comment>
<feature type="chain" id="PRO_5029699678" evidence="1">
    <location>
        <begin position="22"/>
        <end position="205"/>
    </location>
</feature>
<protein>
    <submittedName>
        <fullName evidence="2">Kunitz trypsin inhibitor</fullName>
    </submittedName>
</protein>
<dbReference type="Gene3D" id="2.80.10.50">
    <property type="match status" value="1"/>
</dbReference>
<dbReference type="InterPro" id="IPR002160">
    <property type="entry name" value="Prot_inh_Kunz-lg"/>
</dbReference>
<dbReference type="GO" id="GO:0004866">
    <property type="term" value="F:endopeptidase inhibitor activity"/>
    <property type="evidence" value="ECO:0007669"/>
    <property type="project" value="InterPro"/>
</dbReference>
<evidence type="ECO:0000256" key="1">
    <source>
        <dbReference type="SAM" id="SignalP"/>
    </source>
</evidence>
<evidence type="ECO:0000313" key="2">
    <source>
        <dbReference type="EMBL" id="KAF5198497.1"/>
    </source>
</evidence>
<dbReference type="EMBL" id="JABWDY010013180">
    <property type="protein sequence ID" value="KAF5198497.1"/>
    <property type="molecule type" value="Genomic_DNA"/>
</dbReference>
<dbReference type="PRINTS" id="PR00291">
    <property type="entry name" value="KUNITZINHBTR"/>
</dbReference>
<dbReference type="Proteomes" id="UP000554482">
    <property type="component" value="Unassembled WGS sequence"/>
</dbReference>
<accession>A0A7J6WNJ7</accession>
<dbReference type="CDD" id="cd23375">
    <property type="entry name" value="beta-trefoil_STI_VvMLP-like"/>
    <property type="match status" value="1"/>
</dbReference>
<dbReference type="PANTHER" id="PTHR33107:SF5">
    <property type="entry name" value="KUNITZ TRYPSIN INHIBITOR 5"/>
    <property type="match status" value="1"/>
</dbReference>